<evidence type="ECO:0000313" key="2">
    <source>
        <dbReference type="Proteomes" id="UP000076407"/>
    </source>
</evidence>
<proteinExistence type="predicted"/>
<name>A0A182XU08_ANOQN</name>
<dbReference type="EnsemblMetazoa" id="AQUA015289-RA">
    <property type="protein sequence ID" value="AQUA015289-PA"/>
    <property type="gene ID" value="AQUA015289"/>
</dbReference>
<organism evidence="1 2">
    <name type="scientific">Anopheles quadriannulatus</name>
    <name type="common">Mosquito</name>
    <dbReference type="NCBI Taxonomy" id="34691"/>
    <lineage>
        <taxon>Eukaryota</taxon>
        <taxon>Metazoa</taxon>
        <taxon>Ecdysozoa</taxon>
        <taxon>Arthropoda</taxon>
        <taxon>Hexapoda</taxon>
        <taxon>Insecta</taxon>
        <taxon>Pterygota</taxon>
        <taxon>Neoptera</taxon>
        <taxon>Endopterygota</taxon>
        <taxon>Diptera</taxon>
        <taxon>Nematocera</taxon>
        <taxon>Culicoidea</taxon>
        <taxon>Culicidae</taxon>
        <taxon>Anophelinae</taxon>
        <taxon>Anopheles</taxon>
    </lineage>
</organism>
<dbReference type="Proteomes" id="UP000076407">
    <property type="component" value="Unassembled WGS sequence"/>
</dbReference>
<reference evidence="1" key="1">
    <citation type="submission" date="2020-05" db="UniProtKB">
        <authorList>
            <consortium name="EnsemblMetazoa"/>
        </authorList>
    </citation>
    <scope>IDENTIFICATION</scope>
    <source>
        <strain evidence="1">SANGQUA</strain>
    </source>
</reference>
<accession>A0A182XU08</accession>
<keyword evidence="2" id="KW-1185">Reference proteome</keyword>
<sequence length="161" mass="18603">MAELFRVCACVRKCVSANGRVWKRENRTVHLSEALAFPTYFKEANRKSDFYTRHQCKSCKTRQEKKKVTRGVRHSAREFSKVKKCCNTTRASPYKKRKKSKAKVYVFILPTSYRRHPCLEACACVRRTRSNNETTTTKSVLCVRRSGCVVSTVSSSEILFC</sequence>
<dbReference type="VEuPathDB" id="VectorBase:AQUA015289"/>
<protein>
    <submittedName>
        <fullName evidence="1">Uncharacterized protein</fullName>
    </submittedName>
</protein>
<evidence type="ECO:0000313" key="1">
    <source>
        <dbReference type="EnsemblMetazoa" id="AQUA015289-PA"/>
    </source>
</evidence>
<dbReference type="AlphaFoldDB" id="A0A182XU08"/>